<dbReference type="eggNOG" id="COG1522">
    <property type="taxonomic scope" value="Bacteria"/>
</dbReference>
<evidence type="ECO:0000259" key="4">
    <source>
        <dbReference type="PROSITE" id="PS50956"/>
    </source>
</evidence>
<protein>
    <submittedName>
        <fullName evidence="5">Lrp/AsnC family transcriptional regulator, regulator for asnA, asnC and gidA</fullName>
    </submittedName>
</protein>
<dbReference type="InterPro" id="IPR019888">
    <property type="entry name" value="Tscrpt_reg_AsnC-like"/>
</dbReference>
<organism evidence="5 6">
    <name type="scientific">Segatella oulorum</name>
    <dbReference type="NCBI Taxonomy" id="28136"/>
    <lineage>
        <taxon>Bacteria</taxon>
        <taxon>Pseudomonadati</taxon>
        <taxon>Bacteroidota</taxon>
        <taxon>Bacteroidia</taxon>
        <taxon>Bacteroidales</taxon>
        <taxon>Prevotellaceae</taxon>
        <taxon>Segatella</taxon>
    </lineage>
</organism>
<dbReference type="STRING" id="28136.SAMN02745202_00420"/>
<dbReference type="PRINTS" id="PR00033">
    <property type="entry name" value="HTHASNC"/>
</dbReference>
<dbReference type="Pfam" id="PF13404">
    <property type="entry name" value="HTH_AsnC-type"/>
    <property type="match status" value="1"/>
</dbReference>
<dbReference type="SUPFAM" id="SSF54909">
    <property type="entry name" value="Dimeric alpha+beta barrel"/>
    <property type="match status" value="1"/>
</dbReference>
<dbReference type="InterPro" id="IPR000485">
    <property type="entry name" value="AsnC-type_HTH_dom"/>
</dbReference>
<dbReference type="InterPro" id="IPR036390">
    <property type="entry name" value="WH_DNA-bd_sf"/>
</dbReference>
<dbReference type="PROSITE" id="PS50956">
    <property type="entry name" value="HTH_ASNC_2"/>
    <property type="match status" value="1"/>
</dbReference>
<dbReference type="InterPro" id="IPR036388">
    <property type="entry name" value="WH-like_DNA-bd_sf"/>
</dbReference>
<dbReference type="AlphaFoldDB" id="A0A1T4LG19"/>
<dbReference type="Pfam" id="PF01037">
    <property type="entry name" value="AsnC_trans_reg"/>
    <property type="match status" value="1"/>
</dbReference>
<reference evidence="5 6" key="1">
    <citation type="submission" date="2017-02" db="EMBL/GenBank/DDBJ databases">
        <authorList>
            <person name="Peterson S.W."/>
        </authorList>
    </citation>
    <scope>NUCLEOTIDE SEQUENCE [LARGE SCALE GENOMIC DNA]</scope>
    <source>
        <strain evidence="5 6">ATCC 43324</strain>
    </source>
</reference>
<dbReference type="GO" id="GO:0005829">
    <property type="term" value="C:cytosol"/>
    <property type="evidence" value="ECO:0007669"/>
    <property type="project" value="TreeGrafter"/>
</dbReference>
<evidence type="ECO:0000256" key="1">
    <source>
        <dbReference type="ARBA" id="ARBA00023015"/>
    </source>
</evidence>
<dbReference type="PANTHER" id="PTHR30154">
    <property type="entry name" value="LEUCINE-RESPONSIVE REGULATORY PROTEIN"/>
    <property type="match status" value="1"/>
</dbReference>
<dbReference type="GO" id="GO:0043200">
    <property type="term" value="P:response to amino acid"/>
    <property type="evidence" value="ECO:0007669"/>
    <property type="project" value="TreeGrafter"/>
</dbReference>
<name>A0A1T4LG19_9BACT</name>
<evidence type="ECO:0000313" key="5">
    <source>
        <dbReference type="EMBL" id="SJZ53434.1"/>
    </source>
</evidence>
<dbReference type="GO" id="GO:0043565">
    <property type="term" value="F:sequence-specific DNA binding"/>
    <property type="evidence" value="ECO:0007669"/>
    <property type="project" value="InterPro"/>
</dbReference>
<sequence length="164" mass="18549">MKQEEEKKMEKIDQLDRKILRILSDNARVPFKEIAARCGVSRAAVHQRVQRLIDNNVFMGSGFDINPTRLGYPLYAYVGVHLEHGKLYHQVVEGLKAIPEVVECHCVTGRYAMLLKLYARDNAHLMALLNTQVQAIAGVVSTETLVNLEASIQRELPIHMENGK</sequence>
<dbReference type="SMART" id="SM00344">
    <property type="entry name" value="HTH_ASNC"/>
    <property type="match status" value="1"/>
</dbReference>
<keyword evidence="3" id="KW-0804">Transcription</keyword>
<dbReference type="Gene3D" id="1.10.10.10">
    <property type="entry name" value="Winged helix-like DNA-binding domain superfamily/Winged helix DNA-binding domain"/>
    <property type="match status" value="1"/>
</dbReference>
<dbReference type="EMBL" id="FUXK01000003">
    <property type="protein sequence ID" value="SJZ53434.1"/>
    <property type="molecule type" value="Genomic_DNA"/>
</dbReference>
<gene>
    <name evidence="5" type="ORF">SAMN02745202_00420</name>
</gene>
<dbReference type="InterPro" id="IPR011008">
    <property type="entry name" value="Dimeric_a/b-barrel"/>
</dbReference>
<dbReference type="Gene3D" id="3.30.70.920">
    <property type="match status" value="1"/>
</dbReference>
<dbReference type="InterPro" id="IPR019887">
    <property type="entry name" value="Tscrpt_reg_AsnC/Lrp_C"/>
</dbReference>
<evidence type="ECO:0000313" key="6">
    <source>
        <dbReference type="Proteomes" id="UP000190065"/>
    </source>
</evidence>
<accession>A0A1T4LG19</accession>
<feature type="domain" description="HTH asnC-type" evidence="4">
    <location>
        <begin position="12"/>
        <end position="73"/>
    </location>
</feature>
<evidence type="ECO:0000256" key="2">
    <source>
        <dbReference type="ARBA" id="ARBA00023125"/>
    </source>
</evidence>
<keyword evidence="2" id="KW-0238">DNA-binding</keyword>
<proteinExistence type="predicted"/>
<dbReference type="PANTHER" id="PTHR30154:SF34">
    <property type="entry name" value="TRANSCRIPTIONAL REGULATOR AZLB"/>
    <property type="match status" value="1"/>
</dbReference>
<evidence type="ECO:0000256" key="3">
    <source>
        <dbReference type="ARBA" id="ARBA00023163"/>
    </source>
</evidence>
<keyword evidence="1" id="KW-0805">Transcription regulation</keyword>
<dbReference type="Proteomes" id="UP000190065">
    <property type="component" value="Unassembled WGS sequence"/>
</dbReference>
<dbReference type="SUPFAM" id="SSF46785">
    <property type="entry name" value="Winged helix' DNA-binding domain"/>
    <property type="match status" value="1"/>
</dbReference>